<proteinExistence type="predicted"/>
<keyword evidence="1" id="KW-0472">Membrane</keyword>
<dbReference type="InParanoid" id="A0A068VNQ8"/>
<sequence>SASGIGSWDWNLDGNSSTYHALFPRAWTVYDGEPDPDLKIVCRQISPFIPHNYKESSYPAAVFTFTLSTIQERWLRMSLYFFHGRTLLVGILVYLDIISTRNFGMLE</sequence>
<dbReference type="OrthoDB" id="730489at2759"/>
<evidence type="ECO:0000259" key="2">
    <source>
        <dbReference type="Pfam" id="PF12215"/>
    </source>
</evidence>
<gene>
    <name evidence="3" type="ORF">GSCOC_T00005679001</name>
</gene>
<protein>
    <submittedName>
        <fullName evidence="3">DH200=94 genomic scaffold, scaffold_12489</fullName>
    </submittedName>
</protein>
<dbReference type="PANTHER" id="PTHR12654">
    <property type="entry name" value="BILE ACID BETA-GLUCOSIDASE-RELATED"/>
    <property type="match status" value="1"/>
</dbReference>
<evidence type="ECO:0000256" key="1">
    <source>
        <dbReference type="SAM" id="Phobius"/>
    </source>
</evidence>
<dbReference type="InterPro" id="IPR052566">
    <property type="entry name" value="Non-lysos_glucosylceramidase"/>
</dbReference>
<dbReference type="Gramene" id="CDP22232">
    <property type="protein sequence ID" value="CDP22232"/>
    <property type="gene ID" value="GSCOC_T00005679001"/>
</dbReference>
<dbReference type="EMBL" id="HG751573">
    <property type="protein sequence ID" value="CDP22232.1"/>
    <property type="molecule type" value="Genomic_DNA"/>
</dbReference>
<dbReference type="PhylomeDB" id="A0A068VNQ8"/>
<feature type="transmembrane region" description="Helical" evidence="1">
    <location>
        <begin position="79"/>
        <end position="98"/>
    </location>
</feature>
<dbReference type="InterPro" id="IPR024462">
    <property type="entry name" value="GH116_N"/>
</dbReference>
<dbReference type="STRING" id="49390.A0A068VNQ8"/>
<feature type="non-terminal residue" evidence="3">
    <location>
        <position position="1"/>
    </location>
</feature>
<reference evidence="4" key="1">
    <citation type="journal article" date="2014" name="Science">
        <title>The coffee genome provides insight into the convergent evolution of caffeine biosynthesis.</title>
        <authorList>
            <person name="Denoeud F."/>
            <person name="Carretero-Paulet L."/>
            <person name="Dereeper A."/>
            <person name="Droc G."/>
            <person name="Guyot R."/>
            <person name="Pietrella M."/>
            <person name="Zheng C."/>
            <person name="Alberti A."/>
            <person name="Anthony F."/>
            <person name="Aprea G."/>
            <person name="Aury J.M."/>
            <person name="Bento P."/>
            <person name="Bernard M."/>
            <person name="Bocs S."/>
            <person name="Campa C."/>
            <person name="Cenci A."/>
            <person name="Combes M.C."/>
            <person name="Crouzillat D."/>
            <person name="Da Silva C."/>
            <person name="Daddiego L."/>
            <person name="De Bellis F."/>
            <person name="Dussert S."/>
            <person name="Garsmeur O."/>
            <person name="Gayraud T."/>
            <person name="Guignon V."/>
            <person name="Jahn K."/>
            <person name="Jamilloux V."/>
            <person name="Joet T."/>
            <person name="Labadie K."/>
            <person name="Lan T."/>
            <person name="Leclercq J."/>
            <person name="Lepelley M."/>
            <person name="Leroy T."/>
            <person name="Li L.T."/>
            <person name="Librado P."/>
            <person name="Lopez L."/>
            <person name="Munoz A."/>
            <person name="Noel B."/>
            <person name="Pallavicini A."/>
            <person name="Perrotta G."/>
            <person name="Poncet V."/>
            <person name="Pot D."/>
            <person name="Priyono X."/>
            <person name="Rigoreau M."/>
            <person name="Rouard M."/>
            <person name="Rozas J."/>
            <person name="Tranchant-Dubreuil C."/>
            <person name="VanBuren R."/>
            <person name="Zhang Q."/>
            <person name="Andrade A.C."/>
            <person name="Argout X."/>
            <person name="Bertrand B."/>
            <person name="de Kochko A."/>
            <person name="Graziosi G."/>
            <person name="Henry R.J."/>
            <person name="Jayarama X."/>
            <person name="Ming R."/>
            <person name="Nagai C."/>
            <person name="Rounsley S."/>
            <person name="Sankoff D."/>
            <person name="Giuliano G."/>
            <person name="Albert V.A."/>
            <person name="Wincker P."/>
            <person name="Lashermes P."/>
        </authorList>
    </citation>
    <scope>NUCLEOTIDE SEQUENCE [LARGE SCALE GENOMIC DNA]</scope>
    <source>
        <strain evidence="4">cv. DH200-94</strain>
    </source>
</reference>
<keyword evidence="1" id="KW-0812">Transmembrane</keyword>
<feature type="domain" description="Glycosyl-hydrolase family 116 N-terminal" evidence="2">
    <location>
        <begin position="3"/>
        <end position="81"/>
    </location>
</feature>
<organism evidence="3 4">
    <name type="scientific">Coffea canephora</name>
    <name type="common">Robusta coffee</name>
    <dbReference type="NCBI Taxonomy" id="49390"/>
    <lineage>
        <taxon>Eukaryota</taxon>
        <taxon>Viridiplantae</taxon>
        <taxon>Streptophyta</taxon>
        <taxon>Embryophyta</taxon>
        <taxon>Tracheophyta</taxon>
        <taxon>Spermatophyta</taxon>
        <taxon>Magnoliopsida</taxon>
        <taxon>eudicotyledons</taxon>
        <taxon>Gunneridae</taxon>
        <taxon>Pentapetalae</taxon>
        <taxon>asterids</taxon>
        <taxon>lamiids</taxon>
        <taxon>Gentianales</taxon>
        <taxon>Rubiaceae</taxon>
        <taxon>Ixoroideae</taxon>
        <taxon>Gardenieae complex</taxon>
        <taxon>Bertiereae - Coffeeae clade</taxon>
        <taxon>Coffeeae</taxon>
        <taxon>Coffea</taxon>
    </lineage>
</organism>
<keyword evidence="1" id="KW-1133">Transmembrane helix</keyword>
<evidence type="ECO:0000313" key="3">
    <source>
        <dbReference type="EMBL" id="CDP22232.1"/>
    </source>
</evidence>
<dbReference type="PANTHER" id="PTHR12654:SF3">
    <property type="entry name" value="NON-LYSOSOMAL GLUCOSYLCERAMIDASE"/>
    <property type="match status" value="1"/>
</dbReference>
<evidence type="ECO:0000313" key="4">
    <source>
        <dbReference type="Proteomes" id="UP000295252"/>
    </source>
</evidence>
<name>A0A068VNQ8_COFCA</name>
<dbReference type="GO" id="GO:0008422">
    <property type="term" value="F:beta-glucosidase activity"/>
    <property type="evidence" value="ECO:0007669"/>
    <property type="project" value="TreeGrafter"/>
</dbReference>
<dbReference type="Pfam" id="PF12215">
    <property type="entry name" value="Glyco_hydr_116N"/>
    <property type="match status" value="1"/>
</dbReference>
<dbReference type="AlphaFoldDB" id="A0A068VNQ8"/>
<keyword evidence="4" id="KW-1185">Reference proteome</keyword>
<accession>A0A068VNQ8</accession>
<dbReference type="Proteomes" id="UP000295252">
    <property type="component" value="Unassembled WGS sequence"/>
</dbReference>